<feature type="domain" description="PARG catalytic Macro" evidence="1">
    <location>
        <begin position="225"/>
        <end position="443"/>
    </location>
</feature>
<accession>A0AAP0BTU1</accession>
<sequence>MFCEYIILVIVSQPLCYFNALEVQRCHWAALHPLSITCDHRRCDMERREDLKSILPLLPFILRSSSLFWPSKALESLKALALGPDLSRVSSGEILFDAIVDIRDSLGLSHERLASHAGDGYSLFFDELMSRMDSRAWFGEVVPKLATLLLQLPSLLEAHYLDSDEKFGEGRAGLRLIDQQEAGIVILSQELVSALLACALFCLYPTSRRAWKSLPIINFDHLFGMQEEIRFMISPELIIGMLFMVSMSKNEAIEIIGSERFSCYMGYGSSFRFVGDYVDRKLFDTTRRRRTRIIAIDALHSPGKWQYGVDCLVREINKAYCGFFDQSKCYMKNLEAFVIKSNLSQDDASTIANNAPYVYSNTTTHSLDPLLLSSSKDRTDQFNLVPSTSSEAYQENVGIATGNWGCGAFGGDPEIKSVIQWLAASQALRPFMHYYTFGANDLQKLNEVCRWILSHGWTVGDLWDMLVDYCTQRLNKETSIGFFSWLLPQHNSAIDKDYMSE</sequence>
<dbReference type="GO" id="GO:0009225">
    <property type="term" value="P:nucleotide-sugar metabolic process"/>
    <property type="evidence" value="ECO:0007669"/>
    <property type="project" value="TreeGrafter"/>
</dbReference>
<dbReference type="PANTHER" id="PTHR12837">
    <property type="entry name" value="POLY ADP-RIBOSE GLYCOHYDROLASE"/>
    <property type="match status" value="1"/>
</dbReference>
<dbReference type="InterPro" id="IPR007724">
    <property type="entry name" value="Poly_GlycHdrlase"/>
</dbReference>
<dbReference type="GO" id="GO:0005975">
    <property type="term" value="P:carbohydrate metabolic process"/>
    <property type="evidence" value="ECO:0007669"/>
    <property type="project" value="InterPro"/>
</dbReference>
<evidence type="ECO:0000313" key="3">
    <source>
        <dbReference type="Proteomes" id="UP001418222"/>
    </source>
</evidence>
<dbReference type="GO" id="GO:0005634">
    <property type="term" value="C:nucleus"/>
    <property type="evidence" value="ECO:0007669"/>
    <property type="project" value="TreeGrafter"/>
</dbReference>
<dbReference type="AlphaFoldDB" id="A0AAP0BTU1"/>
<evidence type="ECO:0000313" key="2">
    <source>
        <dbReference type="EMBL" id="KAK8950911.1"/>
    </source>
</evidence>
<dbReference type="EMBL" id="JBBWWQ010000003">
    <property type="protein sequence ID" value="KAK8950911.1"/>
    <property type="molecule type" value="Genomic_DNA"/>
</dbReference>
<dbReference type="GO" id="GO:0006282">
    <property type="term" value="P:regulation of DNA repair"/>
    <property type="evidence" value="ECO:0007669"/>
    <property type="project" value="InterPro"/>
</dbReference>
<keyword evidence="3" id="KW-1185">Reference proteome</keyword>
<comment type="caution">
    <text evidence="2">The sequence shown here is derived from an EMBL/GenBank/DDBJ whole genome shotgun (WGS) entry which is preliminary data.</text>
</comment>
<dbReference type="InterPro" id="IPR046372">
    <property type="entry name" value="PARG_cat_C"/>
</dbReference>
<dbReference type="Pfam" id="PF05028">
    <property type="entry name" value="PARG_cat_C"/>
    <property type="match status" value="1"/>
</dbReference>
<protein>
    <submittedName>
        <fullName evidence="2">Poly(ADP-ribose) glycohydrolase 1</fullName>
    </submittedName>
</protein>
<dbReference type="GO" id="GO:0004649">
    <property type="term" value="F:poly(ADP-ribose) glycohydrolase activity"/>
    <property type="evidence" value="ECO:0007669"/>
    <property type="project" value="UniProtKB-EC"/>
</dbReference>
<reference evidence="2 3" key="1">
    <citation type="journal article" date="2022" name="Nat. Plants">
        <title>Genomes of leafy and leafless Platanthera orchids illuminate the evolution of mycoheterotrophy.</title>
        <authorList>
            <person name="Li M.H."/>
            <person name="Liu K.W."/>
            <person name="Li Z."/>
            <person name="Lu H.C."/>
            <person name="Ye Q.L."/>
            <person name="Zhang D."/>
            <person name="Wang J.Y."/>
            <person name="Li Y.F."/>
            <person name="Zhong Z.M."/>
            <person name="Liu X."/>
            <person name="Yu X."/>
            <person name="Liu D.K."/>
            <person name="Tu X.D."/>
            <person name="Liu B."/>
            <person name="Hao Y."/>
            <person name="Liao X.Y."/>
            <person name="Jiang Y.T."/>
            <person name="Sun W.H."/>
            <person name="Chen J."/>
            <person name="Chen Y.Q."/>
            <person name="Ai Y."/>
            <person name="Zhai J.W."/>
            <person name="Wu S.S."/>
            <person name="Zhou Z."/>
            <person name="Hsiao Y.Y."/>
            <person name="Wu W.L."/>
            <person name="Chen Y.Y."/>
            <person name="Lin Y.F."/>
            <person name="Hsu J.L."/>
            <person name="Li C.Y."/>
            <person name="Wang Z.W."/>
            <person name="Zhao X."/>
            <person name="Zhong W.Y."/>
            <person name="Ma X.K."/>
            <person name="Ma L."/>
            <person name="Huang J."/>
            <person name="Chen G.Z."/>
            <person name="Huang M.Z."/>
            <person name="Huang L."/>
            <person name="Peng D.H."/>
            <person name="Luo Y.B."/>
            <person name="Zou S.Q."/>
            <person name="Chen S.P."/>
            <person name="Lan S."/>
            <person name="Tsai W.C."/>
            <person name="Van de Peer Y."/>
            <person name="Liu Z.J."/>
        </authorList>
    </citation>
    <scope>NUCLEOTIDE SEQUENCE [LARGE SCALE GENOMIC DNA]</scope>
    <source>
        <strain evidence="2">Lor287</strain>
    </source>
</reference>
<dbReference type="GO" id="GO:1990966">
    <property type="term" value="P:ATP generation from poly-ADP-D-ribose"/>
    <property type="evidence" value="ECO:0007669"/>
    <property type="project" value="TreeGrafter"/>
</dbReference>
<organism evidence="2 3">
    <name type="scientific">Platanthera zijinensis</name>
    <dbReference type="NCBI Taxonomy" id="2320716"/>
    <lineage>
        <taxon>Eukaryota</taxon>
        <taxon>Viridiplantae</taxon>
        <taxon>Streptophyta</taxon>
        <taxon>Embryophyta</taxon>
        <taxon>Tracheophyta</taxon>
        <taxon>Spermatophyta</taxon>
        <taxon>Magnoliopsida</taxon>
        <taxon>Liliopsida</taxon>
        <taxon>Asparagales</taxon>
        <taxon>Orchidaceae</taxon>
        <taxon>Orchidoideae</taxon>
        <taxon>Orchideae</taxon>
        <taxon>Orchidinae</taxon>
        <taxon>Platanthera</taxon>
    </lineage>
</organism>
<dbReference type="GO" id="GO:0005737">
    <property type="term" value="C:cytoplasm"/>
    <property type="evidence" value="ECO:0007669"/>
    <property type="project" value="TreeGrafter"/>
</dbReference>
<proteinExistence type="predicted"/>
<gene>
    <name evidence="2" type="primary">PARG1</name>
    <name evidence="2" type="ORF">KSP39_PZI003924</name>
</gene>
<dbReference type="Proteomes" id="UP001418222">
    <property type="component" value="Unassembled WGS sequence"/>
</dbReference>
<evidence type="ECO:0000259" key="1">
    <source>
        <dbReference type="Pfam" id="PF05028"/>
    </source>
</evidence>
<name>A0AAP0BTU1_9ASPA</name>
<dbReference type="PANTHER" id="PTHR12837:SF0">
    <property type="entry name" value="POLY(ADP-RIBOSE) GLYCOHYDROLASE"/>
    <property type="match status" value="1"/>
</dbReference>